<dbReference type="CDD" id="cd00087">
    <property type="entry name" value="FReD"/>
    <property type="match status" value="1"/>
</dbReference>
<gene>
    <name evidence="3" type="ORF">NP493_115g13024</name>
</gene>
<evidence type="ECO:0000256" key="1">
    <source>
        <dbReference type="SAM" id="Coils"/>
    </source>
</evidence>
<dbReference type="Proteomes" id="UP001209878">
    <property type="component" value="Unassembled WGS sequence"/>
</dbReference>
<dbReference type="AlphaFoldDB" id="A0AAD9UGY2"/>
<evidence type="ECO:0000313" key="3">
    <source>
        <dbReference type="EMBL" id="KAK2189128.1"/>
    </source>
</evidence>
<evidence type="ECO:0000259" key="2">
    <source>
        <dbReference type="PROSITE" id="PS51406"/>
    </source>
</evidence>
<dbReference type="PANTHER" id="PTHR19143">
    <property type="entry name" value="FIBRINOGEN/TENASCIN/ANGIOPOEITIN"/>
    <property type="match status" value="1"/>
</dbReference>
<dbReference type="PROSITE" id="PS51406">
    <property type="entry name" value="FIBRINOGEN_C_2"/>
    <property type="match status" value="1"/>
</dbReference>
<dbReference type="GO" id="GO:0005615">
    <property type="term" value="C:extracellular space"/>
    <property type="evidence" value="ECO:0007669"/>
    <property type="project" value="TreeGrafter"/>
</dbReference>
<dbReference type="Gene3D" id="3.90.215.10">
    <property type="entry name" value="Gamma Fibrinogen, chain A, domain 1"/>
    <property type="match status" value="1"/>
</dbReference>
<dbReference type="SMART" id="SM00186">
    <property type="entry name" value="FBG"/>
    <property type="match status" value="1"/>
</dbReference>
<keyword evidence="1" id="KW-0175">Coiled coil</keyword>
<keyword evidence="4" id="KW-1185">Reference proteome</keyword>
<accession>A0AAD9UGY2</accession>
<dbReference type="Pfam" id="PF00147">
    <property type="entry name" value="Fibrinogen_C"/>
    <property type="match status" value="1"/>
</dbReference>
<evidence type="ECO:0000313" key="4">
    <source>
        <dbReference type="Proteomes" id="UP001209878"/>
    </source>
</evidence>
<dbReference type="InterPro" id="IPR014716">
    <property type="entry name" value="Fibrinogen_a/b/g_C_1"/>
</dbReference>
<dbReference type="PANTHER" id="PTHR19143:SF444">
    <property type="entry name" value="PROTEIN SCABROUS"/>
    <property type="match status" value="1"/>
</dbReference>
<dbReference type="InterPro" id="IPR036056">
    <property type="entry name" value="Fibrinogen-like_C"/>
</dbReference>
<name>A0AAD9UGY2_RIDPI</name>
<sequence length="736" mass="84989">MLTKPPQLYHLEAHHSPVFAVGGLWSVLNVLSKKSITPRVLAPGLPECAVKEVNNSTCTCSRSAMNVLSEKQDSQERDLAALKDELRELREQQKRDKDLILQLQTMASDNGWGIANLKGAQDQLKKDFITFKKLQERQNNTVAQVEEFLSSNEQQHKVYHSAIRNLQKELMRLRRLIEQDRTSLNEFKRVFDTQERTNKIPTIPLEEREEQYNAVQTSLAELSEKEQELAADLDHFSGRFVQYDGELARVYSMYFNLSLQLSQLENKLLMRQQQVFQSDLHDMQRMFVNFTQQIINMEQQTAAYKKADVGVTARATRERHQDMSLMSATVTQQGMRLRTVEDMLSNYQRTNRHQLQLLNTSISQLNVSLAGFARSLAAHNTKANNVFVDVDDKLMEYHKRIKSNLARLTSIEVKVLNASLEQCRKTNQDLVQDIKLADVGRSVTRMDRMVSDQNSKIAKMDHSVSQLFEENKDHVRTIEGVETRMDNFMELALKVTALQQEINNIISDLPRDCMEVGEKHRESGQYLVKPDASERSVRVYCQFDDAGSWLVVQRRVDGSESFDRNWRDYSSGFGDLDLNFWIGNDYLHYFTSQDVYKLHIEMTALNDQLWTANYSFFQVGDKTTNYKLRVGGYSGNGTDALKYSNDMPFSTKDSDNDVSSTHCAKFYTAGWWYKHCHYCNLNGRYTVGIVWFNQHFDEWVQMRATKMMIQRINATLLSEVSSDDDLTPTPPMGDDI</sequence>
<protein>
    <recommendedName>
        <fullName evidence="2">Fibrinogen C-terminal domain-containing protein</fullName>
    </recommendedName>
</protein>
<dbReference type="InterPro" id="IPR002181">
    <property type="entry name" value="Fibrinogen_a/b/g_C_dom"/>
</dbReference>
<feature type="coiled-coil region" evidence="1">
    <location>
        <begin position="163"/>
        <end position="225"/>
    </location>
</feature>
<dbReference type="SUPFAM" id="SSF56496">
    <property type="entry name" value="Fibrinogen C-terminal domain-like"/>
    <property type="match status" value="1"/>
</dbReference>
<reference evidence="3" key="1">
    <citation type="journal article" date="2023" name="Mol. Biol. Evol.">
        <title>Third-Generation Sequencing Reveals the Adaptive Role of the Epigenome in Three Deep-Sea Polychaetes.</title>
        <authorList>
            <person name="Perez M."/>
            <person name="Aroh O."/>
            <person name="Sun Y."/>
            <person name="Lan Y."/>
            <person name="Juniper S.K."/>
            <person name="Young C.R."/>
            <person name="Angers B."/>
            <person name="Qian P.Y."/>
        </authorList>
    </citation>
    <scope>NUCLEOTIDE SEQUENCE</scope>
    <source>
        <strain evidence="3">R07B-5</strain>
    </source>
</reference>
<organism evidence="3 4">
    <name type="scientific">Ridgeia piscesae</name>
    <name type="common">Tubeworm</name>
    <dbReference type="NCBI Taxonomy" id="27915"/>
    <lineage>
        <taxon>Eukaryota</taxon>
        <taxon>Metazoa</taxon>
        <taxon>Spiralia</taxon>
        <taxon>Lophotrochozoa</taxon>
        <taxon>Annelida</taxon>
        <taxon>Polychaeta</taxon>
        <taxon>Sedentaria</taxon>
        <taxon>Canalipalpata</taxon>
        <taxon>Sabellida</taxon>
        <taxon>Siboglinidae</taxon>
        <taxon>Ridgeia</taxon>
    </lineage>
</organism>
<dbReference type="InterPro" id="IPR050373">
    <property type="entry name" value="Fibrinogen_C-term_domain"/>
</dbReference>
<comment type="caution">
    <text evidence="3">The sequence shown here is derived from an EMBL/GenBank/DDBJ whole genome shotgun (WGS) entry which is preliminary data.</text>
</comment>
<feature type="coiled-coil region" evidence="1">
    <location>
        <begin position="65"/>
        <end position="99"/>
    </location>
</feature>
<dbReference type="EMBL" id="JAODUO010000114">
    <property type="protein sequence ID" value="KAK2189128.1"/>
    <property type="molecule type" value="Genomic_DNA"/>
</dbReference>
<proteinExistence type="predicted"/>
<feature type="domain" description="Fibrinogen C-terminal" evidence="2">
    <location>
        <begin position="504"/>
        <end position="713"/>
    </location>
</feature>